<dbReference type="Gene3D" id="2.60.40.10">
    <property type="entry name" value="Immunoglobulins"/>
    <property type="match status" value="1"/>
</dbReference>
<evidence type="ECO:0000256" key="5">
    <source>
        <dbReference type="ARBA" id="ARBA00022777"/>
    </source>
</evidence>
<comment type="subcellular location">
    <subcellularLocation>
        <location evidence="1">Cell membrane</location>
        <topology evidence="1">Multi-pass membrane protein</topology>
    </subcellularLocation>
</comment>
<keyword evidence="6 9" id="KW-1133">Transmembrane helix</keyword>
<gene>
    <name evidence="12" type="ORF">BGE01nite_04980</name>
</gene>
<evidence type="ECO:0000259" key="11">
    <source>
        <dbReference type="Pfam" id="PF07730"/>
    </source>
</evidence>
<evidence type="ECO:0000313" key="12">
    <source>
        <dbReference type="EMBL" id="GEP41207.1"/>
    </source>
</evidence>
<dbReference type="EMBL" id="BKAG01000002">
    <property type="protein sequence ID" value="GEP41207.1"/>
    <property type="molecule type" value="Genomic_DNA"/>
</dbReference>
<organism evidence="12 13">
    <name type="scientific">Brevifollis gellanilyticus</name>
    <dbReference type="NCBI Taxonomy" id="748831"/>
    <lineage>
        <taxon>Bacteria</taxon>
        <taxon>Pseudomonadati</taxon>
        <taxon>Verrucomicrobiota</taxon>
        <taxon>Verrucomicrobiia</taxon>
        <taxon>Verrucomicrobiales</taxon>
        <taxon>Verrucomicrobiaceae</taxon>
    </lineage>
</organism>
<comment type="caution">
    <text evidence="12">The sequence shown here is derived from an EMBL/GenBank/DDBJ whole genome shotgun (WGS) entry which is preliminary data.</text>
</comment>
<evidence type="ECO:0000256" key="9">
    <source>
        <dbReference type="SAM" id="Phobius"/>
    </source>
</evidence>
<dbReference type="InterPro" id="IPR003594">
    <property type="entry name" value="HATPase_dom"/>
</dbReference>
<dbReference type="Pfam" id="PF07730">
    <property type="entry name" value="HisKA_3"/>
    <property type="match status" value="1"/>
</dbReference>
<dbReference type="Gene3D" id="2.60.120.260">
    <property type="entry name" value="Galactose-binding domain-like"/>
    <property type="match status" value="1"/>
</dbReference>
<keyword evidence="7" id="KW-0902">Two-component regulatory system</keyword>
<name>A0A512M377_9BACT</name>
<keyword evidence="2" id="KW-1003">Cell membrane</keyword>
<evidence type="ECO:0000313" key="13">
    <source>
        <dbReference type="Proteomes" id="UP000321577"/>
    </source>
</evidence>
<dbReference type="PANTHER" id="PTHR24421">
    <property type="entry name" value="NITRATE/NITRITE SENSOR PROTEIN NARX-RELATED"/>
    <property type="match status" value="1"/>
</dbReference>
<dbReference type="InterPro" id="IPR050482">
    <property type="entry name" value="Sensor_HK_TwoCompSys"/>
</dbReference>
<feature type="domain" description="Signal transduction histidine kinase subgroup 3 dimerisation and phosphoacceptor" evidence="11">
    <location>
        <begin position="472"/>
        <end position="536"/>
    </location>
</feature>
<evidence type="ECO:0000256" key="4">
    <source>
        <dbReference type="ARBA" id="ARBA00022692"/>
    </source>
</evidence>
<dbReference type="CDD" id="cd16917">
    <property type="entry name" value="HATPase_UhpB-NarQ-NarX-like"/>
    <property type="match status" value="1"/>
</dbReference>
<dbReference type="SUPFAM" id="SSF55874">
    <property type="entry name" value="ATPase domain of HSP90 chaperone/DNA topoisomerase II/histidine kinase"/>
    <property type="match status" value="1"/>
</dbReference>
<dbReference type="Gene3D" id="3.30.565.10">
    <property type="entry name" value="Histidine kinase-like ATPase, C-terminal domain"/>
    <property type="match status" value="1"/>
</dbReference>
<evidence type="ECO:0000256" key="6">
    <source>
        <dbReference type="ARBA" id="ARBA00022989"/>
    </source>
</evidence>
<evidence type="ECO:0000256" key="7">
    <source>
        <dbReference type="ARBA" id="ARBA00023012"/>
    </source>
</evidence>
<sequence>MDKKAEDPPAGSSTSRKPHVIHLKAEDLGDNQGNWIVPPGEGAQATFFRVPNPMSTRRVRLKLEFQGGEAGNFFREFTISAARNLKPSLKSEWTTLFPVWLRASEGRLVRAAGNRLQLEGDATNPSLQIDASLPFDDVTALKLEVTKTERPGLATVLTRMDLERVPLATTNVALGAPVRTSHPLPDDMPAHFLTDGLGDTEVRPPAPNLGPAFYYEIDLKRRWELDHIHFRFEADPHDVTRFSQIRVELYEDRPAAGVKPVWTARPQDDDAVYADSGQAKVREIIGKNAGNGVFRGRYLRISSDSKVPLSPQLSEVEVYPSLLPAGVTTHANERVMEASHPLEISAGTSWLAFFITMPEFKDPVPFETQWRITGFRDEWLAGTASGSVESRCPAPGKYAFEARVRHTDGVWNSARLTVPLSVLVPIWQRPWMQLGIVMLAPALLALVTSWIGTRVMTRRVAELEHKDELSAERARIARDMHDAVGSQLTQLTVLHEIMAGDPALSEDHRSKLRQLANTARASVAALEEVVWAVNPSNDTLASTAAYLTHAAREYMRPLGIACRQDVPHEWPERHLTSQLRHHLFLAFREALQNVVKHAQADEITVTLRFEAEESLFLVNIADDGVGLPSETDGMEKDGLENMRDRLSEIGGHCRIRLRSGGGTIVEMKIAIPV</sequence>
<proteinExistence type="predicted"/>
<keyword evidence="4 9" id="KW-0812">Transmembrane</keyword>
<dbReference type="InterPro" id="IPR013783">
    <property type="entry name" value="Ig-like_fold"/>
</dbReference>
<dbReference type="GO" id="GO:0005886">
    <property type="term" value="C:plasma membrane"/>
    <property type="evidence" value="ECO:0007669"/>
    <property type="project" value="UniProtKB-SubCell"/>
</dbReference>
<dbReference type="Proteomes" id="UP000321577">
    <property type="component" value="Unassembled WGS sequence"/>
</dbReference>
<dbReference type="GO" id="GO:0046983">
    <property type="term" value="F:protein dimerization activity"/>
    <property type="evidence" value="ECO:0007669"/>
    <property type="project" value="InterPro"/>
</dbReference>
<evidence type="ECO:0000259" key="10">
    <source>
        <dbReference type="Pfam" id="PF02518"/>
    </source>
</evidence>
<dbReference type="InterPro" id="IPR011712">
    <property type="entry name" value="Sig_transdc_His_kin_sub3_dim/P"/>
</dbReference>
<keyword evidence="5" id="KW-0418">Kinase</keyword>
<dbReference type="Gene3D" id="1.20.5.1930">
    <property type="match status" value="1"/>
</dbReference>
<reference evidence="12 13" key="1">
    <citation type="submission" date="2019-07" db="EMBL/GenBank/DDBJ databases">
        <title>Whole genome shotgun sequence of Brevifollis gellanilyticus NBRC 108608.</title>
        <authorList>
            <person name="Hosoyama A."/>
            <person name="Uohara A."/>
            <person name="Ohji S."/>
            <person name="Ichikawa N."/>
        </authorList>
    </citation>
    <scope>NUCLEOTIDE SEQUENCE [LARGE SCALE GENOMIC DNA]</scope>
    <source>
        <strain evidence="12 13">NBRC 108608</strain>
    </source>
</reference>
<keyword evidence="8 9" id="KW-0472">Membrane</keyword>
<dbReference type="Pfam" id="PF02518">
    <property type="entry name" value="HATPase_c"/>
    <property type="match status" value="1"/>
</dbReference>
<dbReference type="InterPro" id="IPR036890">
    <property type="entry name" value="HATPase_C_sf"/>
</dbReference>
<accession>A0A512M377</accession>
<evidence type="ECO:0000256" key="8">
    <source>
        <dbReference type="ARBA" id="ARBA00023136"/>
    </source>
</evidence>
<protein>
    <submittedName>
        <fullName evidence="12">Uncharacterized protein</fullName>
    </submittedName>
</protein>
<evidence type="ECO:0000256" key="1">
    <source>
        <dbReference type="ARBA" id="ARBA00004651"/>
    </source>
</evidence>
<evidence type="ECO:0000256" key="3">
    <source>
        <dbReference type="ARBA" id="ARBA00022679"/>
    </source>
</evidence>
<dbReference type="PANTHER" id="PTHR24421:SF37">
    <property type="entry name" value="SENSOR HISTIDINE KINASE NARS"/>
    <property type="match status" value="1"/>
</dbReference>
<dbReference type="AlphaFoldDB" id="A0A512M377"/>
<feature type="transmembrane region" description="Helical" evidence="9">
    <location>
        <begin position="431"/>
        <end position="451"/>
    </location>
</feature>
<dbReference type="GO" id="GO:0000155">
    <property type="term" value="F:phosphorelay sensor kinase activity"/>
    <property type="evidence" value="ECO:0007669"/>
    <property type="project" value="InterPro"/>
</dbReference>
<keyword evidence="3" id="KW-0808">Transferase</keyword>
<feature type="domain" description="Histidine kinase/HSP90-like ATPase" evidence="10">
    <location>
        <begin position="581"/>
        <end position="669"/>
    </location>
</feature>
<keyword evidence="13" id="KW-1185">Reference proteome</keyword>
<evidence type="ECO:0000256" key="2">
    <source>
        <dbReference type="ARBA" id="ARBA00022475"/>
    </source>
</evidence>